<comment type="caution">
    <text evidence="1">The sequence shown here is derived from an EMBL/GenBank/DDBJ whole genome shotgun (WGS) entry which is preliminary data.</text>
</comment>
<dbReference type="Proteomes" id="UP000229839">
    <property type="component" value="Unassembled WGS sequence"/>
</dbReference>
<proteinExistence type="predicted"/>
<evidence type="ECO:0000313" key="1">
    <source>
        <dbReference type="EMBL" id="PIT69346.1"/>
    </source>
</evidence>
<name>A0A2M6UT56_9HYPH</name>
<reference evidence="1 2" key="1">
    <citation type="submission" date="2017-06" db="EMBL/GenBank/DDBJ databases">
        <title>Draft genome of Bartonella tribocorum strain L103, isolated from a rodent in Laos.</title>
        <authorList>
            <person name="Hadjadj L."/>
            <person name="Jiyipong T."/>
            <person name="Morand S."/>
            <person name="Diene S.M."/>
            <person name="Rolain J.-M."/>
        </authorList>
    </citation>
    <scope>NUCLEOTIDE SEQUENCE [LARGE SCALE GENOMIC DNA]</scope>
    <source>
        <strain evidence="1 2">L103</strain>
    </source>
</reference>
<protein>
    <submittedName>
        <fullName evidence="1">Uncharacterized protein</fullName>
    </submittedName>
</protein>
<accession>A0A2M6UT56</accession>
<sequence>MFKSARLCVLTTVLFCFSQILEVHANLRRGRFPEEVFIMIGGQEKEPLVSTKNKNFIAILGQNSRGKESSIIGSAVKDTIFTVYFFFIGKLVVRAIGAFKKWAVDTLSHTFENWRDSLYH</sequence>
<gene>
    <name evidence="1" type="ORF">CER18_03870</name>
</gene>
<dbReference type="EMBL" id="NJGE01000006">
    <property type="protein sequence ID" value="PIT69346.1"/>
    <property type="molecule type" value="Genomic_DNA"/>
</dbReference>
<organism evidence="1 2">
    <name type="scientific">Bartonella tribocorum</name>
    <dbReference type="NCBI Taxonomy" id="85701"/>
    <lineage>
        <taxon>Bacteria</taxon>
        <taxon>Pseudomonadati</taxon>
        <taxon>Pseudomonadota</taxon>
        <taxon>Alphaproteobacteria</taxon>
        <taxon>Hyphomicrobiales</taxon>
        <taxon>Bartonellaceae</taxon>
        <taxon>Bartonella</taxon>
    </lineage>
</organism>
<dbReference type="AlphaFoldDB" id="A0A2M6UT56"/>
<dbReference type="OrthoDB" id="7923881at2"/>
<evidence type="ECO:0000313" key="2">
    <source>
        <dbReference type="Proteomes" id="UP000229839"/>
    </source>
</evidence>